<evidence type="ECO:0000256" key="4">
    <source>
        <dbReference type="ARBA" id="ARBA00022801"/>
    </source>
</evidence>
<dbReference type="PANTHER" id="PTHR33317">
    <property type="entry name" value="POLYNUCLEOTIDYL TRANSFERASE, RIBONUCLEASE H-LIKE SUPERFAMILY PROTEIN"/>
    <property type="match status" value="1"/>
</dbReference>
<evidence type="ECO:0000313" key="9">
    <source>
        <dbReference type="Proteomes" id="UP000070558"/>
    </source>
</evidence>
<dbReference type="Pfam" id="PF03652">
    <property type="entry name" value="RuvX"/>
    <property type="match status" value="1"/>
</dbReference>
<dbReference type="HAMAP" id="MF_00651">
    <property type="entry name" value="Nuclease_YqgF"/>
    <property type="match status" value="1"/>
</dbReference>
<comment type="subcellular location">
    <subcellularLocation>
        <location evidence="5">Cytoplasm</location>
    </subcellularLocation>
</comment>
<dbReference type="InterPro" id="IPR012337">
    <property type="entry name" value="RNaseH-like_sf"/>
</dbReference>
<dbReference type="GO" id="GO:0005829">
    <property type="term" value="C:cytosol"/>
    <property type="evidence" value="ECO:0007669"/>
    <property type="project" value="TreeGrafter"/>
</dbReference>
<dbReference type="GO" id="GO:0000967">
    <property type="term" value="P:rRNA 5'-end processing"/>
    <property type="evidence" value="ECO:0007669"/>
    <property type="project" value="UniProtKB-UniRule"/>
</dbReference>
<dbReference type="GO" id="GO:0004518">
    <property type="term" value="F:nuclease activity"/>
    <property type="evidence" value="ECO:0007669"/>
    <property type="project" value="UniProtKB-KW"/>
</dbReference>
<name>A0A133NN56_GARVA</name>
<comment type="caution">
    <text evidence="8">The sequence shown here is derived from an EMBL/GenBank/DDBJ whole genome shotgun (WGS) entry which is preliminary data.</text>
</comment>
<dbReference type="CDD" id="cd16964">
    <property type="entry name" value="YqgF"/>
    <property type="match status" value="1"/>
</dbReference>
<dbReference type="EMBL" id="LRQA01000045">
    <property type="protein sequence ID" value="KXA17718.1"/>
    <property type="molecule type" value="Genomic_DNA"/>
</dbReference>
<gene>
    <name evidence="8" type="ORF">HMPREF3216_01000</name>
</gene>
<accession>A0A133NN56</accession>
<evidence type="ECO:0000256" key="1">
    <source>
        <dbReference type="ARBA" id="ARBA00022490"/>
    </source>
</evidence>
<proteinExistence type="inferred from homology"/>
<keyword evidence="1 5" id="KW-0963">Cytoplasm</keyword>
<dbReference type="SMART" id="SM00732">
    <property type="entry name" value="YqgFc"/>
    <property type="match status" value="1"/>
</dbReference>
<dbReference type="InterPro" id="IPR006641">
    <property type="entry name" value="YqgF/RNaseH-like_dom"/>
</dbReference>
<dbReference type="NCBIfam" id="TIGR00250">
    <property type="entry name" value="RNAse_H_YqgF"/>
    <property type="match status" value="1"/>
</dbReference>
<comment type="function">
    <text evidence="5">Could be a nuclease involved in processing of the 5'-end of pre-16S rRNA.</text>
</comment>
<evidence type="ECO:0000256" key="6">
    <source>
        <dbReference type="SAM" id="MobiDB-lite"/>
    </source>
</evidence>
<keyword evidence="4 5" id="KW-0378">Hydrolase</keyword>
<feature type="domain" description="YqgF/RNase H-like" evidence="7">
    <location>
        <begin position="1"/>
        <end position="115"/>
    </location>
</feature>
<reference evidence="8 9" key="1">
    <citation type="submission" date="2016-01" db="EMBL/GenBank/DDBJ databases">
        <authorList>
            <person name="Oliw E.H."/>
        </authorList>
    </citation>
    <scope>NUCLEOTIDE SEQUENCE [LARGE SCALE GENOMIC DNA]</scope>
    <source>
        <strain evidence="8 9">GED7760B</strain>
    </source>
</reference>
<dbReference type="OrthoDB" id="9790539at2"/>
<organism evidence="8 9">
    <name type="scientific">Gardnerella vaginalis</name>
    <dbReference type="NCBI Taxonomy" id="2702"/>
    <lineage>
        <taxon>Bacteria</taxon>
        <taxon>Bacillati</taxon>
        <taxon>Actinomycetota</taxon>
        <taxon>Actinomycetes</taxon>
        <taxon>Bifidobacteriales</taxon>
        <taxon>Bifidobacteriaceae</taxon>
        <taxon>Gardnerella</taxon>
    </lineage>
</organism>
<sequence length="188" mass="20961">MVWLGIDLGDARVGLSKSDPELTFAHPIGNIQAYGDSFNAIEDVLNIIEDNNVSRVVIGLPLQLDGYEGKSAKKARRWGANLAKRIKSLFDYGDWSLDFIPEVVFKDERLTTVTAHKQLLDADFSTKKHRPMVDQQSAVLILQSAIDDYKNACKNIKGDSQGDLQSDTQSNLQSDPQGDYSRKEAFNE</sequence>
<dbReference type="Proteomes" id="UP000070558">
    <property type="component" value="Unassembled WGS sequence"/>
</dbReference>
<dbReference type="EC" id="3.1.-.-" evidence="5"/>
<dbReference type="InterPro" id="IPR005227">
    <property type="entry name" value="YqgF"/>
</dbReference>
<dbReference type="GO" id="GO:0016788">
    <property type="term" value="F:hydrolase activity, acting on ester bonds"/>
    <property type="evidence" value="ECO:0007669"/>
    <property type="project" value="UniProtKB-UniRule"/>
</dbReference>
<dbReference type="AlphaFoldDB" id="A0A133NN56"/>
<dbReference type="Gene3D" id="3.30.420.140">
    <property type="entry name" value="YqgF/RNase H-like domain"/>
    <property type="match status" value="1"/>
</dbReference>
<comment type="similarity">
    <text evidence="5">Belongs to the YqgF HJR family.</text>
</comment>
<dbReference type="PATRIC" id="fig|2702.99.peg.976"/>
<feature type="compositionally biased region" description="Polar residues" evidence="6">
    <location>
        <begin position="162"/>
        <end position="176"/>
    </location>
</feature>
<dbReference type="InterPro" id="IPR037027">
    <property type="entry name" value="YqgF/RNaseH-like_dom_sf"/>
</dbReference>
<evidence type="ECO:0000256" key="2">
    <source>
        <dbReference type="ARBA" id="ARBA00022517"/>
    </source>
</evidence>
<keyword evidence="3 5" id="KW-0540">Nuclease</keyword>
<protein>
    <recommendedName>
        <fullName evidence="5">Putative pre-16S rRNA nuclease</fullName>
        <ecNumber evidence="5">3.1.-.-</ecNumber>
    </recommendedName>
</protein>
<evidence type="ECO:0000259" key="7">
    <source>
        <dbReference type="SMART" id="SM00732"/>
    </source>
</evidence>
<evidence type="ECO:0000256" key="5">
    <source>
        <dbReference type="HAMAP-Rule" id="MF_00651"/>
    </source>
</evidence>
<evidence type="ECO:0000256" key="3">
    <source>
        <dbReference type="ARBA" id="ARBA00022722"/>
    </source>
</evidence>
<keyword evidence="2 5" id="KW-0690">Ribosome biogenesis</keyword>
<dbReference type="SUPFAM" id="SSF53098">
    <property type="entry name" value="Ribonuclease H-like"/>
    <property type="match status" value="1"/>
</dbReference>
<evidence type="ECO:0000313" key="8">
    <source>
        <dbReference type="EMBL" id="KXA17718.1"/>
    </source>
</evidence>
<feature type="region of interest" description="Disordered" evidence="6">
    <location>
        <begin position="158"/>
        <end position="188"/>
    </location>
</feature>
<dbReference type="PANTHER" id="PTHR33317:SF4">
    <property type="entry name" value="POLYNUCLEOTIDYL TRANSFERASE, RIBONUCLEASE H-LIKE SUPERFAMILY PROTEIN"/>
    <property type="match status" value="1"/>
</dbReference>